<protein>
    <submittedName>
        <fullName evidence="2">Uncharacterized protein</fullName>
    </submittedName>
</protein>
<reference evidence="2 3" key="1">
    <citation type="journal article" date="2015" name="Sci. Rep.">
        <title>Chromosome-level genome map provides insights into diverse defense mechanisms in the medicinal fungus Ganoderma sinense.</title>
        <authorList>
            <person name="Zhu Y."/>
            <person name="Xu J."/>
            <person name="Sun C."/>
            <person name="Zhou S."/>
            <person name="Xu H."/>
            <person name="Nelson D.R."/>
            <person name="Qian J."/>
            <person name="Song J."/>
            <person name="Luo H."/>
            <person name="Xiang L."/>
            <person name="Li Y."/>
            <person name="Xu Z."/>
            <person name="Ji A."/>
            <person name="Wang L."/>
            <person name="Lu S."/>
            <person name="Hayward A."/>
            <person name="Sun W."/>
            <person name="Li X."/>
            <person name="Schwartz D.C."/>
            <person name="Wang Y."/>
            <person name="Chen S."/>
        </authorList>
    </citation>
    <scope>NUCLEOTIDE SEQUENCE [LARGE SCALE GENOMIC DNA]</scope>
    <source>
        <strain evidence="2 3">ZZ0214-1</strain>
    </source>
</reference>
<accession>A0A2G8RMN2</accession>
<feature type="region of interest" description="Disordered" evidence="1">
    <location>
        <begin position="63"/>
        <end position="126"/>
    </location>
</feature>
<dbReference type="OrthoDB" id="3224585at2759"/>
<evidence type="ECO:0000313" key="2">
    <source>
        <dbReference type="EMBL" id="PIL22774.1"/>
    </source>
</evidence>
<dbReference type="EMBL" id="AYKW01000069">
    <property type="protein sequence ID" value="PIL22774.1"/>
    <property type="molecule type" value="Genomic_DNA"/>
</dbReference>
<dbReference type="AlphaFoldDB" id="A0A2G8RMN2"/>
<proteinExistence type="predicted"/>
<name>A0A2G8RMN2_9APHY</name>
<feature type="compositionally biased region" description="Polar residues" evidence="1">
    <location>
        <begin position="63"/>
        <end position="73"/>
    </location>
</feature>
<evidence type="ECO:0000256" key="1">
    <source>
        <dbReference type="SAM" id="MobiDB-lite"/>
    </source>
</evidence>
<evidence type="ECO:0000313" key="3">
    <source>
        <dbReference type="Proteomes" id="UP000230002"/>
    </source>
</evidence>
<comment type="caution">
    <text evidence="2">The sequence shown here is derived from an EMBL/GenBank/DDBJ whole genome shotgun (WGS) entry which is preliminary data.</text>
</comment>
<organism evidence="2 3">
    <name type="scientific">Ganoderma sinense ZZ0214-1</name>
    <dbReference type="NCBI Taxonomy" id="1077348"/>
    <lineage>
        <taxon>Eukaryota</taxon>
        <taxon>Fungi</taxon>
        <taxon>Dikarya</taxon>
        <taxon>Basidiomycota</taxon>
        <taxon>Agaricomycotina</taxon>
        <taxon>Agaricomycetes</taxon>
        <taxon>Polyporales</taxon>
        <taxon>Polyporaceae</taxon>
        <taxon>Ganoderma</taxon>
    </lineage>
</organism>
<sequence>MSHISRHDRHDEMNRTDEALTFKKPYQIVNRPAVTEHDMHEQYLKHPPHPQILISGTFRMQNESSETATNLHSWDSPVEERARKAREAESLREDILGSPGRGKPLKETIMEEMATEDSVHPQNPAS</sequence>
<gene>
    <name evidence="2" type="ORF">GSI_15468</name>
</gene>
<dbReference type="Proteomes" id="UP000230002">
    <property type="component" value="Unassembled WGS sequence"/>
</dbReference>
<feature type="compositionally biased region" description="Basic and acidic residues" evidence="1">
    <location>
        <begin position="78"/>
        <end position="95"/>
    </location>
</feature>
<keyword evidence="3" id="KW-1185">Reference proteome</keyword>